<accession>A0AAN7KB36</accession>
<dbReference type="InterPro" id="IPR036873">
    <property type="entry name" value="Rhodanese-like_dom_sf"/>
</dbReference>
<protein>
    <recommendedName>
        <fullName evidence="1">Rhodanese domain-containing protein</fullName>
    </recommendedName>
</protein>
<feature type="domain" description="Rhodanese" evidence="1">
    <location>
        <begin position="93"/>
        <end position="192"/>
    </location>
</feature>
<evidence type="ECO:0000259" key="1">
    <source>
        <dbReference type="PROSITE" id="PS50206"/>
    </source>
</evidence>
<dbReference type="Gene3D" id="3.40.250.10">
    <property type="entry name" value="Rhodanese-like domain"/>
    <property type="match status" value="1"/>
</dbReference>
<dbReference type="AlphaFoldDB" id="A0AAN7KB36"/>
<gene>
    <name evidence="2" type="ORF">SAY87_013448</name>
</gene>
<proteinExistence type="predicted"/>
<dbReference type="SUPFAM" id="SSF52821">
    <property type="entry name" value="Rhodanese/Cell cycle control phosphatase"/>
    <property type="match status" value="1"/>
</dbReference>
<dbReference type="CDD" id="cd00158">
    <property type="entry name" value="RHOD"/>
    <property type="match status" value="1"/>
</dbReference>
<dbReference type="InterPro" id="IPR052367">
    <property type="entry name" value="Thiosulfate_ST/Rhodanese-like"/>
</dbReference>
<dbReference type="SMART" id="SM00450">
    <property type="entry name" value="RHOD"/>
    <property type="match status" value="1"/>
</dbReference>
<organism evidence="2 3">
    <name type="scientific">Trapa incisa</name>
    <dbReference type="NCBI Taxonomy" id="236973"/>
    <lineage>
        <taxon>Eukaryota</taxon>
        <taxon>Viridiplantae</taxon>
        <taxon>Streptophyta</taxon>
        <taxon>Embryophyta</taxon>
        <taxon>Tracheophyta</taxon>
        <taxon>Spermatophyta</taxon>
        <taxon>Magnoliopsida</taxon>
        <taxon>eudicotyledons</taxon>
        <taxon>Gunneridae</taxon>
        <taxon>Pentapetalae</taxon>
        <taxon>rosids</taxon>
        <taxon>malvids</taxon>
        <taxon>Myrtales</taxon>
        <taxon>Lythraceae</taxon>
        <taxon>Trapa</taxon>
    </lineage>
</organism>
<name>A0AAN7KB36_9MYRT</name>
<comment type="caution">
    <text evidence="2">The sequence shown here is derived from an EMBL/GenBank/DDBJ whole genome shotgun (WGS) entry which is preliminary data.</text>
</comment>
<dbReference type="PANTHER" id="PTHR45431">
    <property type="entry name" value="RHODANESE-LIKE DOMAIN-CONTAINING PROTEIN 15, CHLOROPLASTIC"/>
    <property type="match status" value="1"/>
</dbReference>
<keyword evidence="3" id="KW-1185">Reference proteome</keyword>
<dbReference type="PROSITE" id="PS50206">
    <property type="entry name" value="RHODANESE_3"/>
    <property type="match status" value="1"/>
</dbReference>
<dbReference type="EMBL" id="JAXIOK010000008">
    <property type="protein sequence ID" value="KAK4764010.1"/>
    <property type="molecule type" value="Genomic_DNA"/>
</dbReference>
<dbReference type="InterPro" id="IPR001763">
    <property type="entry name" value="Rhodanese-like_dom"/>
</dbReference>
<dbReference type="PROSITE" id="PS51257">
    <property type="entry name" value="PROKAR_LIPOPROTEIN"/>
    <property type="match status" value="1"/>
</dbReference>
<dbReference type="PANTHER" id="PTHR45431:SF3">
    <property type="entry name" value="RHODANESE-LIKE DOMAIN-CONTAINING PROTEIN 15, CHLOROPLASTIC"/>
    <property type="match status" value="1"/>
</dbReference>
<evidence type="ECO:0000313" key="2">
    <source>
        <dbReference type="EMBL" id="KAK4764010.1"/>
    </source>
</evidence>
<evidence type="ECO:0000313" key="3">
    <source>
        <dbReference type="Proteomes" id="UP001345219"/>
    </source>
</evidence>
<dbReference type="Proteomes" id="UP001345219">
    <property type="component" value="Chromosome 11"/>
</dbReference>
<sequence length="192" mass="21095">MKMATPIACSSSSSSSSSCFIGSWSLLPAVVTHRKGLLLPHRSRPHRTENNDIKFRTRNFCPKGTALKSNAEAAAMAYGVPTSVPVRVANELLQAGHRYLDVRTPEEFRARHAPGAVNVPYIYQVGSDWRKNSRFLEEVSAHFRKDDEIIVGCQSGLRSEMAAKYLLSAGFYGVIDMAGGYSAWTRSGLPTD</sequence>
<reference evidence="2 3" key="1">
    <citation type="journal article" date="2023" name="Hortic Res">
        <title>Pangenome of water caltrop reveals structural variations and asymmetric subgenome divergence after allopolyploidization.</title>
        <authorList>
            <person name="Zhang X."/>
            <person name="Chen Y."/>
            <person name="Wang L."/>
            <person name="Yuan Y."/>
            <person name="Fang M."/>
            <person name="Shi L."/>
            <person name="Lu R."/>
            <person name="Comes H.P."/>
            <person name="Ma Y."/>
            <person name="Chen Y."/>
            <person name="Huang G."/>
            <person name="Zhou Y."/>
            <person name="Zheng Z."/>
            <person name="Qiu Y."/>
        </authorList>
    </citation>
    <scope>NUCLEOTIDE SEQUENCE [LARGE SCALE GENOMIC DNA]</scope>
    <source>
        <tissue evidence="2">Roots</tissue>
    </source>
</reference>
<dbReference type="Pfam" id="PF00581">
    <property type="entry name" value="Rhodanese"/>
    <property type="match status" value="1"/>
</dbReference>